<keyword evidence="1" id="KW-0732">Signal</keyword>
<protein>
    <submittedName>
        <fullName evidence="3">Astacin domain-containing protein</fullName>
    </submittedName>
</protein>
<dbReference type="Proteomes" id="UP000038045">
    <property type="component" value="Unplaced"/>
</dbReference>
<dbReference type="WBParaSite" id="PTRK_0000268500.1">
    <property type="protein sequence ID" value="PTRK_0000268500.1"/>
    <property type="gene ID" value="PTRK_0000268500"/>
</dbReference>
<sequence length="156" mass="17807">MKLVSSFVFTFLLLLCYINCESQNELKWEFPVKYVLTSDLTENAEKAVNKTLLIVQKETCLNFTQILKPPMDANMAGLPSRMGIQFGLDRTGDDSCEEAVFGGDDYHPYTHIEVPYDYRTNASVIKSCIYRALGIDNTTRRELRKKCKSSKTKQSN</sequence>
<reference evidence="3" key="1">
    <citation type="submission" date="2017-02" db="UniProtKB">
        <authorList>
            <consortium name="WormBaseParasite"/>
        </authorList>
    </citation>
    <scope>IDENTIFICATION</scope>
</reference>
<name>A0A0N4Z6A2_PARTI</name>
<feature type="signal peptide" evidence="1">
    <location>
        <begin position="1"/>
        <end position="22"/>
    </location>
</feature>
<accession>A0A0N4Z6A2</accession>
<dbReference type="AlphaFoldDB" id="A0A0N4Z6A2"/>
<keyword evidence="2" id="KW-1185">Reference proteome</keyword>
<feature type="chain" id="PRO_5005891176" evidence="1">
    <location>
        <begin position="23"/>
        <end position="156"/>
    </location>
</feature>
<organism evidence="2 3">
    <name type="scientific">Parastrongyloides trichosuri</name>
    <name type="common">Possum-specific nematode worm</name>
    <dbReference type="NCBI Taxonomy" id="131310"/>
    <lineage>
        <taxon>Eukaryota</taxon>
        <taxon>Metazoa</taxon>
        <taxon>Ecdysozoa</taxon>
        <taxon>Nematoda</taxon>
        <taxon>Chromadorea</taxon>
        <taxon>Rhabditida</taxon>
        <taxon>Tylenchina</taxon>
        <taxon>Panagrolaimomorpha</taxon>
        <taxon>Strongyloidoidea</taxon>
        <taxon>Strongyloididae</taxon>
        <taxon>Parastrongyloides</taxon>
    </lineage>
</organism>
<evidence type="ECO:0000313" key="2">
    <source>
        <dbReference type="Proteomes" id="UP000038045"/>
    </source>
</evidence>
<evidence type="ECO:0000256" key="1">
    <source>
        <dbReference type="SAM" id="SignalP"/>
    </source>
</evidence>
<evidence type="ECO:0000313" key="3">
    <source>
        <dbReference type="WBParaSite" id="PTRK_0000268500.1"/>
    </source>
</evidence>
<proteinExistence type="predicted"/>